<gene>
    <name evidence="2" type="ORF">G3I59_01900</name>
    <name evidence="3" type="ORF">SAMN05421854_12287</name>
</gene>
<dbReference type="GO" id="GO:0005737">
    <property type="term" value="C:cytoplasm"/>
    <property type="evidence" value="ECO:0007669"/>
    <property type="project" value="TreeGrafter"/>
</dbReference>
<dbReference type="InterPro" id="IPR006357">
    <property type="entry name" value="HAD-SF_hydro_IIA"/>
</dbReference>
<dbReference type="Gene3D" id="3.30.300.290">
    <property type="match status" value="1"/>
</dbReference>
<dbReference type="Pfam" id="PF13344">
    <property type="entry name" value="Hydrolase_6"/>
    <property type="match status" value="1"/>
</dbReference>
<dbReference type="InterPro" id="IPR036412">
    <property type="entry name" value="HAD-like_sf"/>
</dbReference>
<dbReference type="SUPFAM" id="SSF56784">
    <property type="entry name" value="HAD-like"/>
    <property type="match status" value="1"/>
</dbReference>
<dbReference type="RefSeq" id="WP_067588968.1">
    <property type="nucleotide sequence ID" value="NZ_FOWC01000022.1"/>
</dbReference>
<accession>A0A1I6B261</accession>
<dbReference type="Pfam" id="PF13242">
    <property type="entry name" value="Hydrolase_like"/>
    <property type="match status" value="1"/>
</dbReference>
<dbReference type="AlphaFoldDB" id="A0A1I6B261"/>
<dbReference type="PANTHER" id="PTHR19288">
    <property type="entry name" value="4-NITROPHENYLPHOSPHATASE-RELATED"/>
    <property type="match status" value="1"/>
</dbReference>
<evidence type="ECO:0000259" key="1">
    <source>
        <dbReference type="Pfam" id="PF18407"/>
    </source>
</evidence>
<proteinExistence type="predicted"/>
<organism evidence="3 4">
    <name type="scientific">Amycolatopsis rubida</name>
    <dbReference type="NCBI Taxonomy" id="112413"/>
    <lineage>
        <taxon>Bacteria</taxon>
        <taxon>Bacillati</taxon>
        <taxon>Actinomycetota</taxon>
        <taxon>Actinomycetes</taxon>
        <taxon>Pseudonocardiales</taxon>
        <taxon>Pseudonocardiaceae</taxon>
        <taxon>Amycolatopsis</taxon>
    </lineage>
</organism>
<dbReference type="PANTHER" id="PTHR19288:SF95">
    <property type="entry name" value="D-GLYCEROL 3-PHOSPHATE PHOSPHATASE"/>
    <property type="match status" value="1"/>
</dbReference>
<evidence type="ECO:0000313" key="3">
    <source>
        <dbReference type="EMBL" id="SFQ74996.1"/>
    </source>
</evidence>
<sequence length="328" mass="33346">MTDVAYDALLFDLDGTVYHGPQVIEGAAETVTAVRELGTAVRFVTNNASKAPSAVAEHLRDLGISADTEEVHTSAQAAAGLLRDRLPAGAKVLIVGTASLGDQISAAGLEPVRTAGDGVSAVVQGHSPETGWADLAEASIVIRAGGLWVATNTDSTLPTERGLMPGNGSMVGALRIATGAEPVVAGKPKPLLFETAARSAKAKRPLVVGDRLDTDIAGAVAAGLDSLCVLTGIATPATLLTAIPAERPTHLGADLTALTQPMDELRVGKQTGWEISEDSGKDALTVRGEGDKLDLLRALCDAAWRTGVSQVRADGDAAAAAVTGLGLA</sequence>
<dbReference type="EMBL" id="FOWC01000022">
    <property type="protein sequence ID" value="SFQ74996.1"/>
    <property type="molecule type" value="Genomic_DNA"/>
</dbReference>
<dbReference type="Gene3D" id="3.40.50.1000">
    <property type="entry name" value="HAD superfamily/HAD-like"/>
    <property type="match status" value="2"/>
</dbReference>
<name>A0A1I6B261_9PSEU</name>
<reference evidence="3 4" key="1">
    <citation type="submission" date="2016-10" db="EMBL/GenBank/DDBJ databases">
        <authorList>
            <person name="de Groot N.N."/>
        </authorList>
    </citation>
    <scope>NUCLEOTIDE SEQUENCE [LARGE SCALE GENOMIC DNA]</scope>
    <source>
        <strain evidence="3 4">DSM 44637</strain>
    </source>
</reference>
<keyword evidence="2" id="KW-0378">Hydrolase</keyword>
<dbReference type="InterPro" id="IPR023214">
    <property type="entry name" value="HAD_sf"/>
</dbReference>
<dbReference type="STRING" id="112413.SAMN05421854_12287"/>
<dbReference type="EMBL" id="JAAGNC010000015">
    <property type="protein sequence ID" value="NEC54394.1"/>
    <property type="molecule type" value="Genomic_DNA"/>
</dbReference>
<dbReference type="Pfam" id="PF18407">
    <property type="entry name" value="GNAT_like"/>
    <property type="match status" value="1"/>
</dbReference>
<dbReference type="OrthoDB" id="3400930at2"/>
<keyword evidence="5" id="KW-1185">Reference proteome</keyword>
<dbReference type="NCBIfam" id="TIGR01460">
    <property type="entry name" value="HAD-SF-IIA"/>
    <property type="match status" value="1"/>
</dbReference>
<evidence type="ECO:0000313" key="4">
    <source>
        <dbReference type="Proteomes" id="UP000199137"/>
    </source>
</evidence>
<dbReference type="GO" id="GO:0016791">
    <property type="term" value="F:phosphatase activity"/>
    <property type="evidence" value="ECO:0007669"/>
    <property type="project" value="TreeGrafter"/>
</dbReference>
<feature type="domain" description="GCN5-related N-acetyltransferase-like" evidence="1">
    <location>
        <begin position="270"/>
        <end position="327"/>
    </location>
</feature>
<reference evidence="2 5" key="2">
    <citation type="submission" date="2020-01" db="EMBL/GenBank/DDBJ databases">
        <title>Insect and environment-associated Actinomycetes.</title>
        <authorList>
            <person name="Currrie C."/>
            <person name="Chevrette M."/>
            <person name="Carlson C."/>
            <person name="Stubbendieck R."/>
            <person name="Wendt-Pienkowski E."/>
        </authorList>
    </citation>
    <scope>NUCLEOTIDE SEQUENCE [LARGE SCALE GENOMIC DNA]</scope>
    <source>
        <strain evidence="2 5">SID8386</strain>
    </source>
</reference>
<evidence type="ECO:0000313" key="2">
    <source>
        <dbReference type="EMBL" id="NEC54394.1"/>
    </source>
</evidence>
<dbReference type="Proteomes" id="UP000470404">
    <property type="component" value="Unassembled WGS sequence"/>
</dbReference>
<dbReference type="InterPro" id="IPR041065">
    <property type="entry name" value="GNAT-like"/>
</dbReference>
<protein>
    <submittedName>
        <fullName evidence="2">HAD-IIA family hydrolase</fullName>
    </submittedName>
    <submittedName>
        <fullName evidence="3">Haloacid Dehalogenase Superfamily Class (Subfamily) IIA</fullName>
    </submittedName>
</protein>
<dbReference type="Proteomes" id="UP000199137">
    <property type="component" value="Unassembled WGS sequence"/>
</dbReference>
<evidence type="ECO:0000313" key="5">
    <source>
        <dbReference type="Proteomes" id="UP000470404"/>
    </source>
</evidence>